<feature type="region of interest" description="Disordered" evidence="1">
    <location>
        <begin position="195"/>
        <end position="238"/>
    </location>
</feature>
<evidence type="ECO:0000313" key="2">
    <source>
        <dbReference type="EMBL" id="KAJ1723375.1"/>
    </source>
</evidence>
<reference evidence="2" key="1">
    <citation type="submission" date="2022-07" db="EMBL/GenBank/DDBJ databases">
        <title>Phylogenomic reconstructions and comparative analyses of Kickxellomycotina fungi.</title>
        <authorList>
            <person name="Reynolds N.K."/>
            <person name="Stajich J.E."/>
            <person name="Barry K."/>
            <person name="Grigoriev I.V."/>
            <person name="Crous P."/>
            <person name="Smith M.E."/>
        </authorList>
    </citation>
    <scope>NUCLEOTIDE SEQUENCE</scope>
    <source>
        <strain evidence="2">NBRC 32514</strain>
    </source>
</reference>
<organism evidence="2 3">
    <name type="scientific">Coemansia erecta</name>
    <dbReference type="NCBI Taxonomy" id="147472"/>
    <lineage>
        <taxon>Eukaryota</taxon>
        <taxon>Fungi</taxon>
        <taxon>Fungi incertae sedis</taxon>
        <taxon>Zoopagomycota</taxon>
        <taxon>Kickxellomycotina</taxon>
        <taxon>Kickxellomycetes</taxon>
        <taxon>Kickxellales</taxon>
        <taxon>Kickxellaceae</taxon>
        <taxon>Coemansia</taxon>
    </lineage>
</organism>
<feature type="compositionally biased region" description="Polar residues" evidence="1">
    <location>
        <begin position="101"/>
        <end position="113"/>
    </location>
</feature>
<dbReference type="Proteomes" id="UP001149813">
    <property type="component" value="Unassembled WGS sequence"/>
</dbReference>
<dbReference type="EMBL" id="JANBOJ010000069">
    <property type="protein sequence ID" value="KAJ1723375.1"/>
    <property type="molecule type" value="Genomic_DNA"/>
</dbReference>
<evidence type="ECO:0000313" key="3">
    <source>
        <dbReference type="Proteomes" id="UP001149813"/>
    </source>
</evidence>
<feature type="region of interest" description="Disordered" evidence="1">
    <location>
        <begin position="36"/>
        <end position="136"/>
    </location>
</feature>
<evidence type="ECO:0000256" key="1">
    <source>
        <dbReference type="SAM" id="MobiDB-lite"/>
    </source>
</evidence>
<keyword evidence="3" id="KW-1185">Reference proteome</keyword>
<comment type="caution">
    <text evidence="2">The sequence shown here is derived from an EMBL/GenBank/DDBJ whole genome shotgun (WGS) entry which is preliminary data.</text>
</comment>
<proteinExistence type="predicted"/>
<gene>
    <name evidence="2" type="ORF">LPJ53_002279</name>
</gene>
<name>A0A9W7Y4L4_9FUNG</name>
<accession>A0A9W7Y4L4</accession>
<dbReference type="AlphaFoldDB" id="A0A9W7Y4L4"/>
<sequence length="238" mass="25696">MPSIDIPPTHTGGQSLSPFLPRVDALCSKRRRLCFETDEPDSKRCKTVADSVKPVTKHSKHATENVPPSVPTNLRLRSPSLAPKLQEHPKLDSQPTRRRMSSPQKHTAKSGSANVPLRTAGSLPESPPSTKKKSRLALQTIHIKALEHGLRIPVNNTPLGILDKAENIKYGPSSGLPVRPMSARPALATVSLRERNAPSVAPPGVRGTQSAPGTPARPKTLSRRNTTGSARQSFVLEL</sequence>
<protein>
    <submittedName>
        <fullName evidence="2">Uncharacterized protein</fullName>
    </submittedName>
</protein>
<feature type="compositionally biased region" description="Polar residues" evidence="1">
    <location>
        <begin position="223"/>
        <end position="232"/>
    </location>
</feature>
<dbReference type="OrthoDB" id="5553883at2759"/>